<dbReference type="EMBL" id="RAQQ01000007">
    <property type="protein sequence ID" value="RKF27078.1"/>
    <property type="molecule type" value="Genomic_DNA"/>
</dbReference>
<proteinExistence type="predicted"/>
<dbReference type="EMBL" id="CP108084">
    <property type="protein sequence ID" value="WUP47421.1"/>
    <property type="molecule type" value="Genomic_DNA"/>
</dbReference>
<reference evidence="2 4" key="1">
    <citation type="journal article" date="2018" name="Int. J. Syst. Evol. Microbiol.">
        <title>Micromonospora globbae sp. nov., an endophytic actinomycete isolated from roots of Globba winitii C. H. Wright.</title>
        <authorList>
            <person name="Kuncharoen N."/>
            <person name="Pittayakhajonwut P."/>
            <person name="Tanasupawat S."/>
        </authorList>
    </citation>
    <scope>NUCLEOTIDE SEQUENCE [LARGE SCALE GENOMIC DNA]</scope>
    <source>
        <strain evidence="2 4">WPS1-2</strain>
    </source>
</reference>
<evidence type="ECO:0000313" key="4">
    <source>
        <dbReference type="Proteomes" id="UP000285744"/>
    </source>
</evidence>
<evidence type="ECO:0000313" key="2">
    <source>
        <dbReference type="EMBL" id="RKF27078.1"/>
    </source>
</evidence>
<dbReference type="InterPro" id="IPR000182">
    <property type="entry name" value="GNAT_dom"/>
</dbReference>
<accession>A0A420F2C8</accession>
<organism evidence="2 4">
    <name type="scientific">Micromonospora globbae</name>
    <dbReference type="NCBI Taxonomy" id="1894969"/>
    <lineage>
        <taxon>Bacteria</taxon>
        <taxon>Bacillati</taxon>
        <taxon>Actinomycetota</taxon>
        <taxon>Actinomycetes</taxon>
        <taxon>Micromonosporales</taxon>
        <taxon>Micromonosporaceae</taxon>
        <taxon>Micromonospora</taxon>
    </lineage>
</organism>
<dbReference type="PANTHER" id="PTHR43617">
    <property type="entry name" value="L-AMINO ACID N-ACETYLTRANSFERASE"/>
    <property type="match status" value="1"/>
</dbReference>
<dbReference type="InterPro" id="IPR016181">
    <property type="entry name" value="Acyl_CoA_acyltransferase"/>
</dbReference>
<reference evidence="3" key="2">
    <citation type="submission" date="2022-10" db="EMBL/GenBank/DDBJ databases">
        <title>The complete genomes of actinobacterial strains from the NBC collection.</title>
        <authorList>
            <person name="Joergensen T.S."/>
            <person name="Alvarez Arevalo M."/>
            <person name="Sterndorff E.B."/>
            <person name="Faurdal D."/>
            <person name="Vuksanovic O."/>
            <person name="Mourched A.-S."/>
            <person name="Charusanti P."/>
            <person name="Shaw S."/>
            <person name="Blin K."/>
            <person name="Weber T."/>
        </authorList>
    </citation>
    <scope>NUCLEOTIDE SEQUENCE</scope>
    <source>
        <strain evidence="3">NBC_00256</strain>
    </source>
</reference>
<name>A0A420F2C8_9ACTN</name>
<evidence type="ECO:0000313" key="5">
    <source>
        <dbReference type="Proteomes" id="UP001432190"/>
    </source>
</evidence>
<gene>
    <name evidence="2" type="ORF">D7I43_11370</name>
    <name evidence="3" type="ORF">OG994_17410</name>
</gene>
<sequence length="160" mass="17269">MIDAGGRDRDGRAITLRPVDDDNWRAVADVAPRDDQRAWVPALAARYLLLSMRTGVWTSLAVYADETVVGHVMWGVDDDGSHWIGGMMIDAAEQGRGIGRATVATLAGWLAAREGNPPVRLSYHPANTAAAALYTALGFRPTGAMEDDEVVTELTLPEPR</sequence>
<feature type="domain" description="N-acetyltransferase" evidence="1">
    <location>
        <begin position="14"/>
        <end position="157"/>
    </location>
</feature>
<keyword evidence="2" id="KW-0808">Transferase</keyword>
<dbReference type="OrthoDB" id="3526335at2"/>
<evidence type="ECO:0000259" key="1">
    <source>
        <dbReference type="PROSITE" id="PS51186"/>
    </source>
</evidence>
<protein>
    <submittedName>
        <fullName evidence="2 3">N-acetyltransferase</fullName>
    </submittedName>
</protein>
<dbReference type="RefSeq" id="WP_120328425.1">
    <property type="nucleotide sequence ID" value="NZ_CP108084.1"/>
</dbReference>
<dbReference type="AlphaFoldDB" id="A0A420F2C8"/>
<dbReference type="Proteomes" id="UP001432190">
    <property type="component" value="Chromosome"/>
</dbReference>
<dbReference type="Gene3D" id="3.40.630.30">
    <property type="match status" value="1"/>
</dbReference>
<dbReference type="CDD" id="cd04301">
    <property type="entry name" value="NAT_SF"/>
    <property type="match status" value="1"/>
</dbReference>
<evidence type="ECO:0000313" key="3">
    <source>
        <dbReference type="EMBL" id="WUP47421.1"/>
    </source>
</evidence>
<dbReference type="SUPFAM" id="SSF55729">
    <property type="entry name" value="Acyl-CoA N-acyltransferases (Nat)"/>
    <property type="match status" value="1"/>
</dbReference>
<dbReference type="Proteomes" id="UP000285744">
    <property type="component" value="Unassembled WGS sequence"/>
</dbReference>
<keyword evidence="5" id="KW-1185">Reference proteome</keyword>
<dbReference type="PROSITE" id="PS51186">
    <property type="entry name" value="GNAT"/>
    <property type="match status" value="1"/>
</dbReference>
<dbReference type="InterPro" id="IPR050276">
    <property type="entry name" value="MshD_Acetyltransferase"/>
</dbReference>
<dbReference type="GO" id="GO:0016747">
    <property type="term" value="F:acyltransferase activity, transferring groups other than amino-acyl groups"/>
    <property type="evidence" value="ECO:0007669"/>
    <property type="project" value="InterPro"/>
</dbReference>
<dbReference type="Pfam" id="PF00583">
    <property type="entry name" value="Acetyltransf_1"/>
    <property type="match status" value="1"/>
</dbReference>